<keyword evidence="2" id="KW-1185">Reference proteome</keyword>
<evidence type="ECO:0000313" key="2">
    <source>
        <dbReference type="Proteomes" id="UP000474757"/>
    </source>
</evidence>
<dbReference type="Proteomes" id="UP000474757">
    <property type="component" value="Unassembled WGS sequence"/>
</dbReference>
<dbReference type="SUPFAM" id="SSF51182">
    <property type="entry name" value="RmlC-like cupins"/>
    <property type="match status" value="1"/>
</dbReference>
<protein>
    <submittedName>
        <fullName evidence="1">Cupin</fullName>
    </submittedName>
</protein>
<proteinExistence type="predicted"/>
<sequence>MQTYRATEFTGTRAWKALDIERISDATVRLHWTDQPYEWHINDGPEVFAVLDGSVDMHIRIDGREEVIRLEVGDVFHAANGDEHVAHPVGIVRILVIERAGSI</sequence>
<accession>A0A6B2K5J4</accession>
<dbReference type="InterPro" id="IPR014710">
    <property type="entry name" value="RmlC-like_jellyroll"/>
</dbReference>
<dbReference type="Gene3D" id="2.60.120.10">
    <property type="entry name" value="Jelly Rolls"/>
    <property type="match status" value="1"/>
</dbReference>
<gene>
    <name evidence="1" type="ORF">GZA08_13830</name>
</gene>
<dbReference type="RefSeq" id="WP_163894629.1">
    <property type="nucleotide sequence ID" value="NZ_JAAFYS010000003.1"/>
</dbReference>
<dbReference type="AlphaFoldDB" id="A0A6B2K5J4"/>
<organism evidence="1 2">
    <name type="scientific">Pseudoroseicyclus tamaricis</name>
    <dbReference type="NCBI Taxonomy" id="2705421"/>
    <lineage>
        <taxon>Bacteria</taxon>
        <taxon>Pseudomonadati</taxon>
        <taxon>Pseudomonadota</taxon>
        <taxon>Alphaproteobacteria</taxon>
        <taxon>Rhodobacterales</taxon>
        <taxon>Paracoccaceae</taxon>
        <taxon>Pseudoroseicyclus</taxon>
    </lineage>
</organism>
<comment type="caution">
    <text evidence="1">The sequence shown here is derived from an EMBL/GenBank/DDBJ whole genome shotgun (WGS) entry which is preliminary data.</text>
</comment>
<dbReference type="EMBL" id="JAAGAB010000003">
    <property type="protein sequence ID" value="NDV02046.1"/>
    <property type="molecule type" value="Genomic_DNA"/>
</dbReference>
<name>A0A6B2K5J4_9RHOB</name>
<dbReference type="InterPro" id="IPR011051">
    <property type="entry name" value="RmlC_Cupin_sf"/>
</dbReference>
<reference evidence="1 2" key="1">
    <citation type="submission" date="2020-02" db="EMBL/GenBank/DDBJ databases">
        <title>Pseudoroseicyclus tamarix, sp. nov., isolated from offshore sediment of a Tamarix chinensis forest.</title>
        <authorList>
            <person name="Gai Y."/>
        </authorList>
    </citation>
    <scope>NUCLEOTIDE SEQUENCE [LARGE SCALE GENOMIC DNA]</scope>
    <source>
        <strain evidence="1 2">CLL3-39</strain>
    </source>
</reference>
<evidence type="ECO:0000313" key="1">
    <source>
        <dbReference type="EMBL" id="NDV02046.1"/>
    </source>
</evidence>